<evidence type="ECO:0000313" key="3">
    <source>
        <dbReference type="EMBL" id="RFU68482.1"/>
    </source>
</evidence>
<organism evidence="3 4">
    <name type="scientific">Peribacillus saganii</name>
    <dbReference type="NCBI Taxonomy" id="2303992"/>
    <lineage>
        <taxon>Bacteria</taxon>
        <taxon>Bacillati</taxon>
        <taxon>Bacillota</taxon>
        <taxon>Bacilli</taxon>
        <taxon>Bacillales</taxon>
        <taxon>Bacillaceae</taxon>
        <taxon>Peribacillus</taxon>
    </lineage>
</organism>
<accession>A0A372LNI6</accession>
<comment type="caution">
    <text evidence="3">The sequence shown here is derived from an EMBL/GenBank/DDBJ whole genome shotgun (WGS) entry which is preliminary data.</text>
</comment>
<dbReference type="RefSeq" id="WP_117327006.1">
    <property type="nucleotide sequence ID" value="NZ_QVTE01000033.1"/>
</dbReference>
<reference evidence="3 4" key="1">
    <citation type="submission" date="2018-08" db="EMBL/GenBank/DDBJ databases">
        <title>Bacillus chawlae sp. nov., Bacillus glennii sp. nov., and Bacillus saganii sp. nov. Isolated from the Vehicle Assembly Building at Kennedy Space Center where the Viking Spacecraft were Assembled.</title>
        <authorList>
            <person name="Seuylemezian A."/>
            <person name="Vaishampayan P."/>
        </authorList>
    </citation>
    <scope>NUCLEOTIDE SEQUENCE [LARGE SCALE GENOMIC DNA]</scope>
    <source>
        <strain evidence="3 4">V47-23a</strain>
    </source>
</reference>
<feature type="transmembrane region" description="Helical" evidence="1">
    <location>
        <begin position="225"/>
        <end position="245"/>
    </location>
</feature>
<name>A0A372LNI6_9BACI</name>
<dbReference type="OrthoDB" id="2988195at2"/>
<keyword evidence="1" id="KW-1133">Transmembrane helix</keyword>
<evidence type="ECO:0000256" key="1">
    <source>
        <dbReference type="SAM" id="Phobius"/>
    </source>
</evidence>
<sequence length="263" mass="30310">MLKKILLLFLFVMSVPMSAVFAQSSASLGKLDDISDEALQLARLHRYDDSAKMLNYFSEQFLEATGEEKLFSMDELRIITVAHNDALKAVKDLEQEDEEKINSITKFRLVMDAVQSTHQPLWTSMEDQMMATFSQAKEAVLTQNSKQFENKLDTLLAQYDMIQPSLKIDLDPERVQKLDARLSFINQYRPQVFSEKASQKELDELHDDLVSIFDEMTEDETDPSLWWVIFTTGSIIISTLSYVGWRKYKGDKEKQKPSKGQND</sequence>
<feature type="signal peptide" evidence="2">
    <location>
        <begin position="1"/>
        <end position="19"/>
    </location>
</feature>
<protein>
    <submittedName>
        <fullName evidence="3">Sporulation protein YpjB</fullName>
    </submittedName>
</protein>
<proteinExistence type="predicted"/>
<keyword evidence="2" id="KW-0732">Signal</keyword>
<dbReference type="InterPro" id="IPR014231">
    <property type="entry name" value="Spore_YpjB"/>
</dbReference>
<dbReference type="Proteomes" id="UP000264541">
    <property type="component" value="Unassembled WGS sequence"/>
</dbReference>
<dbReference type="AlphaFoldDB" id="A0A372LNI6"/>
<keyword evidence="4" id="KW-1185">Reference proteome</keyword>
<dbReference type="EMBL" id="QVTE01000033">
    <property type="protein sequence ID" value="RFU68482.1"/>
    <property type="molecule type" value="Genomic_DNA"/>
</dbReference>
<dbReference type="NCBIfam" id="TIGR02878">
    <property type="entry name" value="spore_ypjB"/>
    <property type="match status" value="1"/>
</dbReference>
<evidence type="ECO:0000313" key="4">
    <source>
        <dbReference type="Proteomes" id="UP000264541"/>
    </source>
</evidence>
<feature type="chain" id="PRO_5039190624" evidence="2">
    <location>
        <begin position="20"/>
        <end position="263"/>
    </location>
</feature>
<dbReference type="Pfam" id="PF09577">
    <property type="entry name" value="Spore_YpjB"/>
    <property type="match status" value="1"/>
</dbReference>
<keyword evidence="1" id="KW-0812">Transmembrane</keyword>
<keyword evidence="1" id="KW-0472">Membrane</keyword>
<evidence type="ECO:0000256" key="2">
    <source>
        <dbReference type="SAM" id="SignalP"/>
    </source>
</evidence>
<gene>
    <name evidence="3" type="primary">ypjB</name>
    <name evidence="3" type="ORF">D0469_12140</name>
</gene>